<name>A0A7X6ID32_9BACT</name>
<dbReference type="Gene3D" id="3.30.63.10">
    <property type="entry name" value="Guanylate Kinase phosphate binding domain"/>
    <property type="match status" value="1"/>
</dbReference>
<dbReference type="SMART" id="SM00072">
    <property type="entry name" value="GuKc"/>
    <property type="match status" value="1"/>
</dbReference>
<comment type="similarity">
    <text evidence="1 9">Belongs to the guanylate kinase family.</text>
</comment>
<dbReference type="PANTHER" id="PTHR23117:SF13">
    <property type="entry name" value="GUANYLATE KINASE"/>
    <property type="match status" value="1"/>
</dbReference>
<keyword evidence="5 9" id="KW-0547">Nucleotide-binding</keyword>
<gene>
    <name evidence="9" type="primary">gmk</name>
    <name evidence="11" type="ORF">MNODULE_20705</name>
</gene>
<dbReference type="InterPro" id="IPR020590">
    <property type="entry name" value="Guanylate_kinase_CS"/>
</dbReference>
<comment type="catalytic activity">
    <reaction evidence="9">
        <text>GMP + ATP = GDP + ADP</text>
        <dbReference type="Rhea" id="RHEA:20780"/>
        <dbReference type="ChEBI" id="CHEBI:30616"/>
        <dbReference type="ChEBI" id="CHEBI:58115"/>
        <dbReference type="ChEBI" id="CHEBI:58189"/>
        <dbReference type="ChEBI" id="CHEBI:456216"/>
        <dbReference type="EC" id="2.7.4.8"/>
    </reaction>
</comment>
<dbReference type="GO" id="GO:0005524">
    <property type="term" value="F:ATP binding"/>
    <property type="evidence" value="ECO:0007669"/>
    <property type="project" value="UniProtKB-UniRule"/>
</dbReference>
<evidence type="ECO:0000256" key="1">
    <source>
        <dbReference type="ARBA" id="ARBA00005790"/>
    </source>
</evidence>
<dbReference type="HAMAP" id="MF_00328">
    <property type="entry name" value="Guanylate_kinase"/>
    <property type="match status" value="1"/>
</dbReference>
<dbReference type="FunFam" id="3.30.63.10:FF:000002">
    <property type="entry name" value="Guanylate kinase 1"/>
    <property type="match status" value="1"/>
</dbReference>
<evidence type="ECO:0000256" key="9">
    <source>
        <dbReference type="HAMAP-Rule" id="MF_00328"/>
    </source>
</evidence>
<evidence type="ECO:0000256" key="4">
    <source>
        <dbReference type="ARBA" id="ARBA00022679"/>
    </source>
</evidence>
<feature type="binding site" evidence="9">
    <location>
        <begin position="12"/>
        <end position="19"/>
    </location>
    <ligand>
        <name>ATP</name>
        <dbReference type="ChEBI" id="CHEBI:30616"/>
    </ligand>
</feature>
<evidence type="ECO:0000256" key="6">
    <source>
        <dbReference type="ARBA" id="ARBA00022777"/>
    </source>
</evidence>
<keyword evidence="9" id="KW-0963">Cytoplasm</keyword>
<dbReference type="InterPro" id="IPR008145">
    <property type="entry name" value="GK/Ca_channel_bsu"/>
</dbReference>
<keyword evidence="7 9" id="KW-0067">ATP-binding</keyword>
<dbReference type="Proteomes" id="UP000534783">
    <property type="component" value="Unassembled WGS sequence"/>
</dbReference>
<evidence type="ECO:0000256" key="3">
    <source>
        <dbReference type="ARBA" id="ARBA00016296"/>
    </source>
</evidence>
<dbReference type="RefSeq" id="WP_168063117.1">
    <property type="nucleotide sequence ID" value="NZ_VTOW01000005.1"/>
</dbReference>
<reference evidence="11 12" key="1">
    <citation type="journal article" date="2020" name="Nature">
        <title>Bacterial chemolithoautotrophy via manganese oxidation.</title>
        <authorList>
            <person name="Yu H."/>
            <person name="Leadbetter J.R."/>
        </authorList>
    </citation>
    <scope>NUCLEOTIDE SEQUENCE [LARGE SCALE GENOMIC DNA]</scope>
    <source>
        <strain evidence="11 12">Mn-1</strain>
    </source>
</reference>
<feature type="domain" description="Guanylate kinase-like" evidence="10">
    <location>
        <begin position="5"/>
        <end position="183"/>
    </location>
</feature>
<organism evidence="11 12">
    <name type="scientific">Candidatus Manganitrophus noduliformans</name>
    <dbReference type="NCBI Taxonomy" id="2606439"/>
    <lineage>
        <taxon>Bacteria</taxon>
        <taxon>Pseudomonadati</taxon>
        <taxon>Nitrospirota</taxon>
        <taxon>Nitrospiria</taxon>
        <taxon>Candidatus Troglogloeales</taxon>
        <taxon>Candidatus Manganitrophaceae</taxon>
        <taxon>Candidatus Manganitrophus</taxon>
    </lineage>
</organism>
<keyword evidence="12" id="KW-1185">Reference proteome</keyword>
<dbReference type="GO" id="GO:0005829">
    <property type="term" value="C:cytosol"/>
    <property type="evidence" value="ECO:0007669"/>
    <property type="project" value="TreeGrafter"/>
</dbReference>
<dbReference type="GO" id="GO:0004385">
    <property type="term" value="F:GMP kinase activity"/>
    <property type="evidence" value="ECO:0007669"/>
    <property type="project" value="UniProtKB-UniRule"/>
</dbReference>
<evidence type="ECO:0000313" key="11">
    <source>
        <dbReference type="EMBL" id="NKE73180.1"/>
    </source>
</evidence>
<dbReference type="EMBL" id="VTOW01000005">
    <property type="protein sequence ID" value="NKE73180.1"/>
    <property type="molecule type" value="Genomic_DNA"/>
</dbReference>
<dbReference type="PROSITE" id="PS50052">
    <property type="entry name" value="GUANYLATE_KINASE_2"/>
    <property type="match status" value="1"/>
</dbReference>
<accession>A0A7X6ID32</accession>
<dbReference type="Gene3D" id="3.40.50.300">
    <property type="entry name" value="P-loop containing nucleotide triphosphate hydrolases"/>
    <property type="match status" value="2"/>
</dbReference>
<dbReference type="SUPFAM" id="SSF52540">
    <property type="entry name" value="P-loop containing nucleoside triphosphate hydrolases"/>
    <property type="match status" value="1"/>
</dbReference>
<dbReference type="InterPro" id="IPR008144">
    <property type="entry name" value="Guanylate_kin-like_dom"/>
</dbReference>
<comment type="subcellular location">
    <subcellularLocation>
        <location evidence="9">Cytoplasm</location>
    </subcellularLocation>
</comment>
<sequence length="209" mass="24457">MDRKGIIFVVSAPSGAGKTSLCREVAKLVPNLQYSISYTTRSPRPGETHGKDYFFVDEATFRNMIDKNDFIEWAEVHGNLYGTSRELLMDWVNRGIDVVLDIDSQGAMTIKKKYNDGVYVYILPPSFEVLRQRLVDRKSDSADEISRRLQKAREEIWNYRQYYYLIVNSEFHKALKELEAVMIAERIKMKQMNLSWIEETFIKHLSKEI</sequence>
<evidence type="ECO:0000259" key="10">
    <source>
        <dbReference type="PROSITE" id="PS50052"/>
    </source>
</evidence>
<dbReference type="PROSITE" id="PS00856">
    <property type="entry name" value="GUANYLATE_KINASE_1"/>
    <property type="match status" value="1"/>
</dbReference>
<comment type="caution">
    <text evidence="11">The sequence shown here is derived from an EMBL/GenBank/DDBJ whole genome shotgun (WGS) entry which is preliminary data.</text>
</comment>
<dbReference type="CDD" id="cd00071">
    <property type="entry name" value="GMPK"/>
    <property type="match status" value="1"/>
</dbReference>
<dbReference type="EC" id="2.7.4.8" evidence="2 9"/>
<evidence type="ECO:0000256" key="5">
    <source>
        <dbReference type="ARBA" id="ARBA00022741"/>
    </source>
</evidence>
<evidence type="ECO:0000256" key="2">
    <source>
        <dbReference type="ARBA" id="ARBA00012961"/>
    </source>
</evidence>
<dbReference type="AlphaFoldDB" id="A0A7X6ID32"/>
<dbReference type="NCBIfam" id="TIGR03263">
    <property type="entry name" value="guanyl_kin"/>
    <property type="match status" value="1"/>
</dbReference>
<dbReference type="InterPro" id="IPR017665">
    <property type="entry name" value="Guanylate_kinase"/>
</dbReference>
<proteinExistence type="inferred from homology"/>
<evidence type="ECO:0000256" key="8">
    <source>
        <dbReference type="ARBA" id="ARBA00030128"/>
    </source>
</evidence>
<dbReference type="PANTHER" id="PTHR23117">
    <property type="entry name" value="GUANYLATE KINASE-RELATED"/>
    <property type="match status" value="1"/>
</dbReference>
<dbReference type="InterPro" id="IPR027417">
    <property type="entry name" value="P-loop_NTPase"/>
</dbReference>
<dbReference type="Pfam" id="PF00625">
    <property type="entry name" value="Guanylate_kin"/>
    <property type="match status" value="1"/>
</dbReference>
<comment type="function">
    <text evidence="9">Essential for recycling GMP and indirectly, cGMP.</text>
</comment>
<keyword evidence="4 9" id="KW-0808">Transferase</keyword>
<keyword evidence="6 9" id="KW-0418">Kinase</keyword>
<protein>
    <recommendedName>
        <fullName evidence="3 9">Guanylate kinase</fullName>
        <ecNumber evidence="2 9">2.7.4.8</ecNumber>
    </recommendedName>
    <alternativeName>
        <fullName evidence="8 9">GMP kinase</fullName>
    </alternativeName>
</protein>
<evidence type="ECO:0000313" key="12">
    <source>
        <dbReference type="Proteomes" id="UP000534783"/>
    </source>
</evidence>
<evidence type="ECO:0000256" key="7">
    <source>
        <dbReference type="ARBA" id="ARBA00022840"/>
    </source>
</evidence>